<dbReference type="SUPFAM" id="SSF46689">
    <property type="entry name" value="Homeodomain-like"/>
    <property type="match status" value="1"/>
</dbReference>
<dbReference type="InterPro" id="IPR018060">
    <property type="entry name" value="HTH_AraC"/>
</dbReference>
<protein>
    <recommendedName>
        <fullName evidence="4">HTH araC/xylS-type domain-containing protein</fullName>
    </recommendedName>
</protein>
<feature type="compositionally biased region" description="Polar residues" evidence="3">
    <location>
        <begin position="75"/>
        <end position="88"/>
    </location>
</feature>
<dbReference type="GO" id="GO:0043565">
    <property type="term" value="F:sequence-specific DNA binding"/>
    <property type="evidence" value="ECO:0007669"/>
    <property type="project" value="InterPro"/>
</dbReference>
<accession>A0A5Q4ZIK9</accession>
<gene>
    <name evidence="5" type="ORF">PDMSB3_0553</name>
</gene>
<dbReference type="Proteomes" id="UP000325811">
    <property type="component" value="Chromosome II"/>
</dbReference>
<dbReference type="KEGG" id="pdio:PDMSB3_0553.1"/>
<reference evidence="5 6" key="1">
    <citation type="submission" date="2019-08" db="EMBL/GenBank/DDBJ databases">
        <authorList>
            <person name="Herpell B J."/>
        </authorList>
    </citation>
    <scope>NUCLEOTIDE SEQUENCE [LARGE SCALE GENOMIC DNA]</scope>
    <source>
        <strain evidence="6">Msb3</strain>
    </source>
</reference>
<name>A0A5Q4ZIK9_9BURK</name>
<evidence type="ECO:0000256" key="2">
    <source>
        <dbReference type="ARBA" id="ARBA00023163"/>
    </source>
</evidence>
<evidence type="ECO:0000259" key="4">
    <source>
        <dbReference type="PROSITE" id="PS01124"/>
    </source>
</evidence>
<keyword evidence="1" id="KW-0805">Transcription regulation</keyword>
<dbReference type="Gene3D" id="1.10.10.60">
    <property type="entry name" value="Homeodomain-like"/>
    <property type="match status" value="1"/>
</dbReference>
<evidence type="ECO:0000313" key="6">
    <source>
        <dbReference type="Proteomes" id="UP000325811"/>
    </source>
</evidence>
<sequence length="94" mass="10102">MGIVISGLAQLLFIQTLRAYLAHAPNGDEGWLKGFGDQRLAIVLSSIAVGYSSESAFSSAFKRVMAVAPGQYRRTTQGEGEVQQTPGKSDTLHF</sequence>
<keyword evidence="2" id="KW-0804">Transcription</keyword>
<dbReference type="PROSITE" id="PS01124">
    <property type="entry name" value="HTH_ARAC_FAMILY_2"/>
    <property type="match status" value="1"/>
</dbReference>
<feature type="region of interest" description="Disordered" evidence="3">
    <location>
        <begin position="75"/>
        <end position="94"/>
    </location>
</feature>
<feature type="domain" description="HTH araC/xylS-type" evidence="4">
    <location>
        <begin position="41"/>
        <end position="75"/>
    </location>
</feature>
<evidence type="ECO:0000256" key="3">
    <source>
        <dbReference type="SAM" id="MobiDB-lite"/>
    </source>
</evidence>
<organism evidence="5 6">
    <name type="scientific">Paraburkholderia dioscoreae</name>
    <dbReference type="NCBI Taxonomy" id="2604047"/>
    <lineage>
        <taxon>Bacteria</taxon>
        <taxon>Pseudomonadati</taxon>
        <taxon>Pseudomonadota</taxon>
        <taxon>Betaproteobacteria</taxon>
        <taxon>Burkholderiales</taxon>
        <taxon>Burkholderiaceae</taxon>
        <taxon>Paraburkholderia</taxon>
    </lineage>
</organism>
<evidence type="ECO:0000256" key="1">
    <source>
        <dbReference type="ARBA" id="ARBA00023015"/>
    </source>
</evidence>
<dbReference type="InterPro" id="IPR009057">
    <property type="entry name" value="Homeodomain-like_sf"/>
</dbReference>
<proteinExistence type="predicted"/>
<keyword evidence="6" id="KW-1185">Reference proteome</keyword>
<evidence type="ECO:0000313" key="5">
    <source>
        <dbReference type="EMBL" id="VVD31851.1"/>
    </source>
</evidence>
<dbReference type="GO" id="GO:0003700">
    <property type="term" value="F:DNA-binding transcription factor activity"/>
    <property type="evidence" value="ECO:0007669"/>
    <property type="project" value="InterPro"/>
</dbReference>
<dbReference type="EMBL" id="LR699554">
    <property type="protein sequence ID" value="VVD31851.1"/>
    <property type="molecule type" value="Genomic_DNA"/>
</dbReference>
<dbReference type="AlphaFoldDB" id="A0A5Q4ZIK9"/>